<dbReference type="EMBL" id="MHCJ01000003">
    <property type="protein sequence ID" value="OGY18726.1"/>
    <property type="molecule type" value="Genomic_DNA"/>
</dbReference>
<dbReference type="Pfam" id="PF18931">
    <property type="entry name" value="DUF5680"/>
    <property type="match status" value="1"/>
</dbReference>
<protein>
    <recommendedName>
        <fullName evidence="1">DUF5680 domain-containing protein</fullName>
    </recommendedName>
</protein>
<organism evidence="2 3">
    <name type="scientific">Candidatus Chisholmbacteria bacterium RIFCSPHIGHO2_01_FULL_52_32</name>
    <dbReference type="NCBI Taxonomy" id="1797591"/>
    <lineage>
        <taxon>Bacteria</taxon>
        <taxon>Candidatus Chisholmiibacteriota</taxon>
    </lineage>
</organism>
<dbReference type="Proteomes" id="UP000179233">
    <property type="component" value="Unassembled WGS sequence"/>
</dbReference>
<name>A0A1G1VTK0_9BACT</name>
<evidence type="ECO:0000313" key="2">
    <source>
        <dbReference type="EMBL" id="OGY18726.1"/>
    </source>
</evidence>
<evidence type="ECO:0000313" key="3">
    <source>
        <dbReference type="Proteomes" id="UP000179233"/>
    </source>
</evidence>
<dbReference type="AlphaFoldDB" id="A0A1G1VTK0"/>
<accession>A0A1G1VTK0</accession>
<dbReference type="InterPro" id="IPR043735">
    <property type="entry name" value="DUF5680"/>
</dbReference>
<sequence length="153" mass="18054">MKKTKLTDFLLQARTKTYAGAGGQVKPVFSGLTQLEYRNHDWLYRDIYYTGRGIFMGLETVYFRDHPVWSMSYYGNFRKLTEKEIDRVLRKALLENWNTTRIWKKVEWVLENYSYECIPDSPGSIDEMSGSEKIYKSGKEVYFFFYAGGAISR</sequence>
<proteinExistence type="predicted"/>
<comment type="caution">
    <text evidence="2">The sequence shown here is derived from an EMBL/GenBank/DDBJ whole genome shotgun (WGS) entry which is preliminary data.</text>
</comment>
<feature type="domain" description="DUF5680" evidence="1">
    <location>
        <begin position="49"/>
        <end position="151"/>
    </location>
</feature>
<evidence type="ECO:0000259" key="1">
    <source>
        <dbReference type="Pfam" id="PF18931"/>
    </source>
</evidence>
<reference evidence="2 3" key="1">
    <citation type="journal article" date="2016" name="Nat. Commun.">
        <title>Thousands of microbial genomes shed light on interconnected biogeochemical processes in an aquifer system.</title>
        <authorList>
            <person name="Anantharaman K."/>
            <person name="Brown C.T."/>
            <person name="Hug L.A."/>
            <person name="Sharon I."/>
            <person name="Castelle C.J."/>
            <person name="Probst A.J."/>
            <person name="Thomas B.C."/>
            <person name="Singh A."/>
            <person name="Wilkins M.J."/>
            <person name="Karaoz U."/>
            <person name="Brodie E.L."/>
            <person name="Williams K.H."/>
            <person name="Hubbard S.S."/>
            <person name="Banfield J.F."/>
        </authorList>
    </citation>
    <scope>NUCLEOTIDE SEQUENCE [LARGE SCALE GENOMIC DNA]</scope>
</reference>
<gene>
    <name evidence="2" type="ORF">A2786_04500</name>
</gene>